<feature type="signal peptide" evidence="1">
    <location>
        <begin position="1"/>
        <end position="22"/>
    </location>
</feature>
<reference evidence="3" key="1">
    <citation type="submission" date="2021-04" db="EMBL/GenBank/DDBJ databases">
        <title>The complete genome sequence of Caulobacter sp. S6.</title>
        <authorList>
            <person name="Tang Y."/>
            <person name="Ouyang W."/>
            <person name="Liu Q."/>
            <person name="Huang B."/>
            <person name="Guo Z."/>
            <person name="Lei P."/>
        </authorList>
    </citation>
    <scope>NUCLEOTIDE SEQUENCE</scope>
    <source>
        <strain evidence="3">S6</strain>
    </source>
</reference>
<proteinExistence type="predicted"/>
<evidence type="ECO:0000313" key="3">
    <source>
        <dbReference type="EMBL" id="QUD86218.1"/>
    </source>
</evidence>
<dbReference type="Pfam" id="PF13474">
    <property type="entry name" value="SnoaL_3"/>
    <property type="match status" value="1"/>
</dbReference>
<sequence length="157" mass="16610">MKSKLFGAVLVLAFLSASATLAADAQLMVPIHQFIDDFNKGDVKGAAAAHLSGASIIDEVPPHHWAGPGSVQAWAKSLMAASKAAGQTDEKVTLGEPTRADINGSHGYVVIPATFSYKEKGSAMKEPAQMTYALTRMKSGWKIAGWTWVGTTPQPDK</sequence>
<accession>A0A975FVG6</accession>
<evidence type="ECO:0000259" key="2">
    <source>
        <dbReference type="Pfam" id="PF13474"/>
    </source>
</evidence>
<name>A0A975FVG6_9CAUL</name>
<evidence type="ECO:0000256" key="1">
    <source>
        <dbReference type="SAM" id="SignalP"/>
    </source>
</evidence>
<organism evidence="3 4">
    <name type="scientific">Phenylobacterium montanum</name>
    <dbReference type="NCBI Taxonomy" id="2823693"/>
    <lineage>
        <taxon>Bacteria</taxon>
        <taxon>Pseudomonadati</taxon>
        <taxon>Pseudomonadota</taxon>
        <taxon>Alphaproteobacteria</taxon>
        <taxon>Caulobacterales</taxon>
        <taxon>Caulobacteraceae</taxon>
        <taxon>Phenylobacterium</taxon>
    </lineage>
</organism>
<dbReference type="Gene3D" id="3.10.450.50">
    <property type="match status" value="1"/>
</dbReference>
<feature type="chain" id="PRO_5038007845" evidence="1">
    <location>
        <begin position="23"/>
        <end position="157"/>
    </location>
</feature>
<dbReference type="KEGG" id="caul:KCG34_14030"/>
<dbReference type="SUPFAM" id="SSF54427">
    <property type="entry name" value="NTF2-like"/>
    <property type="match status" value="1"/>
</dbReference>
<feature type="domain" description="SnoaL-like" evidence="2">
    <location>
        <begin position="32"/>
        <end position="144"/>
    </location>
</feature>
<dbReference type="AlphaFoldDB" id="A0A975FVG6"/>
<evidence type="ECO:0000313" key="4">
    <source>
        <dbReference type="Proteomes" id="UP000676409"/>
    </source>
</evidence>
<dbReference type="RefSeq" id="WP_211936270.1">
    <property type="nucleotide sequence ID" value="NZ_CP073078.1"/>
</dbReference>
<keyword evidence="4" id="KW-1185">Reference proteome</keyword>
<dbReference type="InterPro" id="IPR032710">
    <property type="entry name" value="NTF2-like_dom_sf"/>
</dbReference>
<gene>
    <name evidence="3" type="ORF">KCG34_14030</name>
</gene>
<keyword evidence="1" id="KW-0732">Signal</keyword>
<dbReference type="EMBL" id="CP073078">
    <property type="protein sequence ID" value="QUD86218.1"/>
    <property type="molecule type" value="Genomic_DNA"/>
</dbReference>
<dbReference type="InterPro" id="IPR037401">
    <property type="entry name" value="SnoaL-like"/>
</dbReference>
<protein>
    <submittedName>
        <fullName evidence="3">Nuclear transport factor 2 family protein</fullName>
    </submittedName>
</protein>
<dbReference type="Proteomes" id="UP000676409">
    <property type="component" value="Chromosome"/>
</dbReference>